<dbReference type="EMBL" id="JAVXUO010003220">
    <property type="protein sequence ID" value="KAK2965441.1"/>
    <property type="molecule type" value="Genomic_DNA"/>
</dbReference>
<dbReference type="Proteomes" id="UP001187471">
    <property type="component" value="Unassembled WGS sequence"/>
</dbReference>
<dbReference type="InterPro" id="IPR032675">
    <property type="entry name" value="LRR_dom_sf"/>
</dbReference>
<dbReference type="InterPro" id="IPR013210">
    <property type="entry name" value="LRR_N_plant-typ"/>
</dbReference>
<sequence length="208" mass="23436">MFLLLGMVMIELQKYGSLGCLEGERAGLMKLKDAFHNPAWSNVLFSWGGGEEKDCCKWKRVVCDIATKRVSRLSLGQARYFSNLWFLDAYLFLPFQEVQSLILADDALAGFKGVLNLSKLEVLDLRSYTFTEIPSLDVRQSLRSLNLGNNDLSNSYRFKELTYLTKLEMLHLGSNALMEIPASIWALTSLKALSLRNNGLNGVFPLRG</sequence>
<dbReference type="PANTHER" id="PTHR48059:SF30">
    <property type="entry name" value="OS06G0587000 PROTEIN"/>
    <property type="match status" value="1"/>
</dbReference>
<keyword evidence="2" id="KW-0433">Leucine-rich repeat</keyword>
<dbReference type="SUPFAM" id="SSF52058">
    <property type="entry name" value="L domain-like"/>
    <property type="match status" value="1"/>
</dbReference>
<evidence type="ECO:0000313" key="5">
    <source>
        <dbReference type="EMBL" id="KAK2965441.1"/>
    </source>
</evidence>
<evidence type="ECO:0000259" key="4">
    <source>
        <dbReference type="Pfam" id="PF08263"/>
    </source>
</evidence>
<reference evidence="5" key="1">
    <citation type="submission" date="2022-12" db="EMBL/GenBank/DDBJ databases">
        <title>Draft genome assemblies for two species of Escallonia (Escalloniales).</title>
        <authorList>
            <person name="Chanderbali A."/>
            <person name="Dervinis C."/>
            <person name="Anghel I."/>
            <person name="Soltis D."/>
            <person name="Soltis P."/>
            <person name="Zapata F."/>
        </authorList>
    </citation>
    <scope>NUCLEOTIDE SEQUENCE</scope>
    <source>
        <strain evidence="5">UCBG92.1500</strain>
        <tissue evidence="5">Leaf</tissue>
    </source>
</reference>
<comment type="caution">
    <text evidence="5">The sequence shown here is derived from an EMBL/GenBank/DDBJ whole genome shotgun (WGS) entry which is preliminary data.</text>
</comment>
<evidence type="ECO:0000313" key="6">
    <source>
        <dbReference type="Proteomes" id="UP001187471"/>
    </source>
</evidence>
<comment type="subcellular location">
    <subcellularLocation>
        <location evidence="1">Cell envelope</location>
    </subcellularLocation>
</comment>
<name>A0AA88QNR4_9ASTE</name>
<dbReference type="AlphaFoldDB" id="A0AA88QNR4"/>
<dbReference type="Gene3D" id="3.80.10.10">
    <property type="entry name" value="Ribonuclease Inhibitor"/>
    <property type="match status" value="1"/>
</dbReference>
<evidence type="ECO:0000256" key="2">
    <source>
        <dbReference type="ARBA" id="ARBA00022614"/>
    </source>
</evidence>
<accession>A0AA88QNR4</accession>
<evidence type="ECO:0000256" key="1">
    <source>
        <dbReference type="ARBA" id="ARBA00004196"/>
    </source>
</evidence>
<protein>
    <recommendedName>
        <fullName evidence="4">Leucine-rich repeat-containing N-terminal plant-type domain-containing protein</fullName>
    </recommendedName>
</protein>
<keyword evidence="6" id="KW-1185">Reference proteome</keyword>
<evidence type="ECO:0000256" key="3">
    <source>
        <dbReference type="ARBA" id="ARBA00022737"/>
    </source>
</evidence>
<dbReference type="Pfam" id="PF08263">
    <property type="entry name" value="LRRNT_2"/>
    <property type="match status" value="1"/>
</dbReference>
<proteinExistence type="predicted"/>
<keyword evidence="3" id="KW-0677">Repeat</keyword>
<dbReference type="InterPro" id="IPR051848">
    <property type="entry name" value="PGIP"/>
</dbReference>
<gene>
    <name evidence="5" type="ORF">RJ640_017081</name>
</gene>
<organism evidence="5 6">
    <name type="scientific">Escallonia rubra</name>
    <dbReference type="NCBI Taxonomy" id="112253"/>
    <lineage>
        <taxon>Eukaryota</taxon>
        <taxon>Viridiplantae</taxon>
        <taxon>Streptophyta</taxon>
        <taxon>Embryophyta</taxon>
        <taxon>Tracheophyta</taxon>
        <taxon>Spermatophyta</taxon>
        <taxon>Magnoliopsida</taxon>
        <taxon>eudicotyledons</taxon>
        <taxon>Gunneridae</taxon>
        <taxon>Pentapetalae</taxon>
        <taxon>asterids</taxon>
        <taxon>campanulids</taxon>
        <taxon>Escalloniales</taxon>
        <taxon>Escalloniaceae</taxon>
        <taxon>Escallonia</taxon>
    </lineage>
</organism>
<feature type="domain" description="Leucine-rich repeat-containing N-terminal plant-type" evidence="4">
    <location>
        <begin position="23"/>
        <end position="64"/>
    </location>
</feature>
<dbReference type="PANTHER" id="PTHR48059">
    <property type="entry name" value="POLYGALACTURONASE INHIBITOR 1"/>
    <property type="match status" value="1"/>
</dbReference>